<dbReference type="Proteomes" id="UP000816034">
    <property type="component" value="Unassembled WGS sequence"/>
</dbReference>
<dbReference type="RefSeq" id="XP_044542786.1">
    <property type="nucleotide sequence ID" value="XM_044687608.1"/>
</dbReference>
<dbReference type="GO" id="GO:0000323">
    <property type="term" value="C:lytic vacuole"/>
    <property type="evidence" value="ECO:0007669"/>
    <property type="project" value="TreeGrafter"/>
</dbReference>
<dbReference type="GO" id="GO:0000149">
    <property type="term" value="F:SNARE binding"/>
    <property type="evidence" value="ECO:0007669"/>
    <property type="project" value="TreeGrafter"/>
</dbReference>
<evidence type="ECO:0000313" key="3">
    <source>
        <dbReference type="EMBL" id="KAG2373612.1"/>
    </source>
</evidence>
<dbReference type="GeneID" id="68104355"/>
<keyword evidence="1 2" id="KW-0175">Coiled coil</keyword>
<dbReference type="AlphaFoldDB" id="A0AA88KI77"/>
<gene>
    <name evidence="3" type="ORF">C9374_011901</name>
</gene>
<evidence type="ECO:0000313" key="4">
    <source>
        <dbReference type="Proteomes" id="UP000816034"/>
    </source>
</evidence>
<dbReference type="PANTHER" id="PTHR15157">
    <property type="entry name" value="UV RADIATION RESISTANCE-ASSOCIATED GENE PROTEIN"/>
    <property type="match status" value="1"/>
</dbReference>
<accession>A0AA88KI77</accession>
<organism evidence="3 4">
    <name type="scientific">Naegleria lovaniensis</name>
    <name type="common">Amoeba</name>
    <dbReference type="NCBI Taxonomy" id="51637"/>
    <lineage>
        <taxon>Eukaryota</taxon>
        <taxon>Discoba</taxon>
        <taxon>Heterolobosea</taxon>
        <taxon>Tetramitia</taxon>
        <taxon>Eutetramitia</taxon>
        <taxon>Vahlkampfiidae</taxon>
        <taxon>Naegleria</taxon>
    </lineage>
</organism>
<dbReference type="GO" id="GO:0032991">
    <property type="term" value="C:protein-containing complex"/>
    <property type="evidence" value="ECO:0007669"/>
    <property type="project" value="UniProtKB-ARBA"/>
</dbReference>
<name>A0AA88KI77_NAELO</name>
<protein>
    <submittedName>
        <fullName evidence="3">Uncharacterized protein</fullName>
    </submittedName>
</protein>
<dbReference type="EMBL" id="PYSW02000052">
    <property type="protein sequence ID" value="KAG2373612.1"/>
    <property type="molecule type" value="Genomic_DNA"/>
</dbReference>
<evidence type="ECO:0000256" key="2">
    <source>
        <dbReference type="SAM" id="Coils"/>
    </source>
</evidence>
<feature type="coiled-coil region" evidence="2">
    <location>
        <begin position="24"/>
        <end position="83"/>
    </location>
</feature>
<dbReference type="GO" id="GO:0005768">
    <property type="term" value="C:endosome"/>
    <property type="evidence" value="ECO:0007669"/>
    <property type="project" value="TreeGrafter"/>
</dbReference>
<dbReference type="Pfam" id="PF10186">
    <property type="entry name" value="ATG14"/>
    <property type="match status" value="1"/>
</dbReference>
<reference evidence="3 4" key="1">
    <citation type="journal article" date="2018" name="BMC Genomics">
        <title>The genome of Naegleria lovaniensis, the basis for a comparative approach to unravel pathogenicity factors of the human pathogenic amoeba N. fowleri.</title>
        <authorList>
            <person name="Liechti N."/>
            <person name="Schurch N."/>
            <person name="Bruggmann R."/>
            <person name="Wittwer M."/>
        </authorList>
    </citation>
    <scope>NUCLEOTIDE SEQUENCE [LARGE SCALE GENOMIC DNA]</scope>
    <source>
        <strain evidence="3 4">ATCC 30569</strain>
    </source>
</reference>
<evidence type="ECO:0000256" key="1">
    <source>
        <dbReference type="ARBA" id="ARBA00023054"/>
    </source>
</evidence>
<sequence>MQPCTLCEATVKNYVCSSCLTEATRKKIESIMKLQKKRDELKKKVEEQIITPEKDLKSRERNIRNQKQRNNTLREYVKQIQQENTVQEQITTKKFEEHIARTKLFAASRSELVEIMKTNKIRPSNEIEDQDGFIRNRRQYCSNLFQSFPIFTNKGRITTKIYERSTCILCAPNSNVLYFLHREFHLPIGVVNEGFDFIEAILKHDNPEYILSQNKLNPLSSFKEYWPSQNALSGMLGYIVLIVQQLSNILEIPLPYKMEYKGSKSIIMDIVGSEMKKKRIDSTDSSMVDSPFESPCHYVPEPRYKKYALYESDSTFNTEPIQVTPFSLSDISSAGSGKSLLNLPSGKEEGNLLSSLNSREQFAESVQLLNDNIVAICHAQGIVVSKHNSNNLFHNLLTLYHYENIGRLGPFSFYGFAKHRNASSNATITHFKSNIMENYYYDQAMDIMRKIIVNPPEDLCVPQRPATFKDMFANIIQENYLHDDDDD</sequence>
<comment type="caution">
    <text evidence="3">The sequence shown here is derived from an EMBL/GenBank/DDBJ whole genome shotgun (WGS) entry which is preliminary data.</text>
</comment>
<keyword evidence="4" id="KW-1185">Reference proteome</keyword>
<proteinExistence type="predicted"/>
<dbReference type="GO" id="GO:0035493">
    <property type="term" value="P:SNARE complex assembly"/>
    <property type="evidence" value="ECO:0007669"/>
    <property type="project" value="TreeGrafter"/>
</dbReference>
<dbReference type="InterPro" id="IPR018791">
    <property type="entry name" value="UV_resistance/autophagy_Atg14"/>
</dbReference>
<dbReference type="PANTHER" id="PTHR15157:SF5">
    <property type="entry name" value="UV RADIATION RESISTANCE-ASSOCIATED GENE PROTEIN"/>
    <property type="match status" value="1"/>
</dbReference>